<dbReference type="PROSITE" id="PS51257">
    <property type="entry name" value="PROKAR_LIPOPROTEIN"/>
    <property type="match status" value="1"/>
</dbReference>
<reference evidence="2 3" key="1">
    <citation type="submission" date="2024-12" db="EMBL/GenBank/DDBJ databases">
        <title>Forecasting of Potato common scab and diversities of Pathogenic streptomyces spp. in china.</title>
        <authorList>
            <person name="Handique U."/>
            <person name="Wu J."/>
        </authorList>
    </citation>
    <scope>NUCLEOTIDE SEQUENCE [LARGE SCALE GENOMIC DNA]</scope>
    <source>
        <strain evidence="2 3">ZRIMU1530</strain>
    </source>
</reference>
<proteinExistence type="predicted"/>
<dbReference type="InterPro" id="IPR006311">
    <property type="entry name" value="TAT_signal"/>
</dbReference>
<protein>
    <recommendedName>
        <fullName evidence="4">Secreted protein</fullName>
    </recommendedName>
</protein>
<comment type="caution">
    <text evidence="2">The sequence shown here is derived from an EMBL/GenBank/DDBJ whole genome shotgun (WGS) entry which is preliminary data.</text>
</comment>
<gene>
    <name evidence="2" type="ORF">ACKI18_25480</name>
</gene>
<keyword evidence="3" id="KW-1185">Reference proteome</keyword>
<evidence type="ECO:0000256" key="1">
    <source>
        <dbReference type="SAM" id="SignalP"/>
    </source>
</evidence>
<organism evidence="2 3">
    <name type="scientific">Streptomyces niveiscabiei</name>
    <dbReference type="NCBI Taxonomy" id="164115"/>
    <lineage>
        <taxon>Bacteria</taxon>
        <taxon>Bacillati</taxon>
        <taxon>Actinomycetota</taxon>
        <taxon>Actinomycetes</taxon>
        <taxon>Kitasatosporales</taxon>
        <taxon>Streptomycetaceae</taxon>
        <taxon>Streptomyces</taxon>
    </lineage>
</organism>
<feature type="chain" id="PRO_5045184681" description="Secreted protein" evidence="1">
    <location>
        <begin position="28"/>
        <end position="159"/>
    </location>
</feature>
<keyword evidence="1" id="KW-0732">Signal</keyword>
<evidence type="ECO:0000313" key="3">
    <source>
        <dbReference type="Proteomes" id="UP001631957"/>
    </source>
</evidence>
<feature type="signal peptide" evidence="1">
    <location>
        <begin position="1"/>
        <end position="27"/>
    </location>
</feature>
<evidence type="ECO:0000313" key="2">
    <source>
        <dbReference type="EMBL" id="MFM9612054.1"/>
    </source>
</evidence>
<dbReference type="EMBL" id="JBJVNI010000014">
    <property type="protein sequence ID" value="MFM9612054.1"/>
    <property type="molecule type" value="Genomic_DNA"/>
</dbReference>
<dbReference type="PROSITE" id="PS51318">
    <property type="entry name" value="TAT"/>
    <property type="match status" value="1"/>
</dbReference>
<name>A0ABW9HVC2_9ACTN</name>
<dbReference type="RefSeq" id="WP_409122850.1">
    <property type="nucleotide sequence ID" value="NZ_JBJVNI010000014.1"/>
</dbReference>
<accession>A0ABW9HVC2</accession>
<dbReference type="Proteomes" id="UP001631957">
    <property type="component" value="Unassembled WGS sequence"/>
</dbReference>
<evidence type="ECO:0008006" key="4">
    <source>
        <dbReference type="Google" id="ProtNLM"/>
    </source>
</evidence>
<sequence>MKRLRRSCLALALGLALPLGTAGVSAAAPGTALACPAEGTRFKTPTTGDTVFLVGPSQFLYYIPSPADYFRLWRTWDGIATVDRAACAKTAYALSNARLRQVSGFTNVFIWDESWDDFGQPNRYRWITSWSVFAGKYHFDPEKIVVVGALGPIMEPNWT</sequence>